<evidence type="ECO:0000313" key="3">
    <source>
        <dbReference type="Proteomes" id="UP001237642"/>
    </source>
</evidence>
<organism evidence="2 3">
    <name type="scientific">Heracleum sosnowskyi</name>
    <dbReference type="NCBI Taxonomy" id="360622"/>
    <lineage>
        <taxon>Eukaryota</taxon>
        <taxon>Viridiplantae</taxon>
        <taxon>Streptophyta</taxon>
        <taxon>Embryophyta</taxon>
        <taxon>Tracheophyta</taxon>
        <taxon>Spermatophyta</taxon>
        <taxon>Magnoliopsida</taxon>
        <taxon>eudicotyledons</taxon>
        <taxon>Gunneridae</taxon>
        <taxon>Pentapetalae</taxon>
        <taxon>asterids</taxon>
        <taxon>campanulids</taxon>
        <taxon>Apiales</taxon>
        <taxon>Apiaceae</taxon>
        <taxon>Apioideae</taxon>
        <taxon>apioid superclade</taxon>
        <taxon>Tordylieae</taxon>
        <taxon>Tordyliinae</taxon>
        <taxon>Heracleum</taxon>
    </lineage>
</organism>
<keyword evidence="3" id="KW-1185">Reference proteome</keyword>
<feature type="compositionally biased region" description="Basic and acidic residues" evidence="1">
    <location>
        <begin position="13"/>
        <end position="26"/>
    </location>
</feature>
<evidence type="ECO:0000313" key="2">
    <source>
        <dbReference type="EMBL" id="KAK1401508.1"/>
    </source>
</evidence>
<protein>
    <submittedName>
        <fullName evidence="2">Uncharacterized protein</fullName>
    </submittedName>
</protein>
<reference evidence="2" key="2">
    <citation type="submission" date="2023-05" db="EMBL/GenBank/DDBJ databases">
        <authorList>
            <person name="Schelkunov M.I."/>
        </authorList>
    </citation>
    <scope>NUCLEOTIDE SEQUENCE</scope>
    <source>
        <strain evidence="2">Hsosn_3</strain>
        <tissue evidence="2">Leaf</tissue>
    </source>
</reference>
<feature type="compositionally biased region" description="Polar residues" evidence="1">
    <location>
        <begin position="1"/>
        <end position="11"/>
    </location>
</feature>
<dbReference type="Proteomes" id="UP001237642">
    <property type="component" value="Unassembled WGS sequence"/>
</dbReference>
<gene>
    <name evidence="2" type="ORF">POM88_001113</name>
</gene>
<evidence type="ECO:0000256" key="1">
    <source>
        <dbReference type="SAM" id="MobiDB-lite"/>
    </source>
</evidence>
<comment type="caution">
    <text evidence="2">The sequence shown here is derived from an EMBL/GenBank/DDBJ whole genome shotgun (WGS) entry which is preliminary data.</text>
</comment>
<dbReference type="EMBL" id="JAUIZM010000001">
    <property type="protein sequence ID" value="KAK1401508.1"/>
    <property type="molecule type" value="Genomic_DNA"/>
</dbReference>
<feature type="region of interest" description="Disordered" evidence="1">
    <location>
        <begin position="1"/>
        <end position="28"/>
    </location>
</feature>
<dbReference type="AlphaFoldDB" id="A0AAD8NBG3"/>
<sequence length="133" mass="14729">MRHASVRNSGLQARKERDDNCPHEKQNFSFSADANDGGYPVVLANAEFCMNELGQVLKSFVLQFTSMILNFGQNCGMRIRTTSCGSSYFSFSGSQPLTIKLANEVDPVTPPGFLNRSQADVNNISDLMSARRR</sequence>
<reference evidence="2" key="1">
    <citation type="submission" date="2023-02" db="EMBL/GenBank/DDBJ databases">
        <title>Genome of toxic invasive species Heracleum sosnowskyi carries increased number of genes despite the absence of recent whole-genome duplications.</title>
        <authorList>
            <person name="Schelkunov M."/>
            <person name="Shtratnikova V."/>
            <person name="Makarenko M."/>
            <person name="Klepikova A."/>
            <person name="Omelchenko D."/>
            <person name="Novikova G."/>
            <person name="Obukhova E."/>
            <person name="Bogdanov V."/>
            <person name="Penin A."/>
            <person name="Logacheva M."/>
        </authorList>
    </citation>
    <scope>NUCLEOTIDE SEQUENCE</scope>
    <source>
        <strain evidence="2">Hsosn_3</strain>
        <tissue evidence="2">Leaf</tissue>
    </source>
</reference>
<accession>A0AAD8NBG3</accession>
<proteinExistence type="predicted"/>
<name>A0AAD8NBG3_9APIA</name>